<dbReference type="PANTHER" id="PTHR43744:SF8">
    <property type="entry name" value="SN-GLYCEROL-3-PHOSPHATE TRANSPORT SYSTEM PERMEASE PROTEIN UGPE"/>
    <property type="match status" value="1"/>
</dbReference>
<evidence type="ECO:0000256" key="4">
    <source>
        <dbReference type="ARBA" id="ARBA00022692"/>
    </source>
</evidence>
<evidence type="ECO:0000256" key="2">
    <source>
        <dbReference type="ARBA" id="ARBA00022448"/>
    </source>
</evidence>
<name>A0A4V1QV89_9FIRM</name>
<dbReference type="AlphaFoldDB" id="A0A4V1QV89"/>
<evidence type="ECO:0000313" key="9">
    <source>
        <dbReference type="EMBL" id="RXZ61816.1"/>
    </source>
</evidence>
<evidence type="ECO:0000256" key="1">
    <source>
        <dbReference type="ARBA" id="ARBA00004651"/>
    </source>
</evidence>
<evidence type="ECO:0000259" key="8">
    <source>
        <dbReference type="PROSITE" id="PS50928"/>
    </source>
</evidence>
<comment type="caution">
    <text evidence="9">The sequence shown here is derived from an EMBL/GenBank/DDBJ whole genome shotgun (WGS) entry which is preliminary data.</text>
</comment>
<dbReference type="InterPro" id="IPR000515">
    <property type="entry name" value="MetI-like"/>
</dbReference>
<comment type="subcellular location">
    <subcellularLocation>
        <location evidence="1 7">Cell membrane</location>
        <topology evidence="1 7">Multi-pass membrane protein</topology>
    </subcellularLocation>
</comment>
<feature type="transmembrane region" description="Helical" evidence="7">
    <location>
        <begin position="217"/>
        <end position="238"/>
    </location>
</feature>
<dbReference type="GO" id="GO:0055085">
    <property type="term" value="P:transmembrane transport"/>
    <property type="evidence" value="ECO:0007669"/>
    <property type="project" value="InterPro"/>
</dbReference>
<sequence>MGVLRGGRAMSEFAQLENTAAAILQEKNRQARREKLILKIFLYILMGAIAIVLLFPYFYMIVKSLMSAEEVDNPYAGFFPKVPQFINYVTVFKTGGYGEGVLWTLCIIAFNLIAVPFSATLIAYSFAKLRWKGRGVMFAAMLGTMMLPSAVTQLPLYIIYSKLGFLNTILPFTIPNLFGGGAVYIFLIRQFMMGIPNELENAAKIDGANAFVRYSRIVVPLCKPVLIYVMVQVFLAYWGDYYGPLVYCTSATAPKTLALVLYNFITDNSQGTKVNILMAGAVFMSVIPTILFGIFQKQLIEGVTMGSLKG</sequence>
<comment type="similarity">
    <text evidence="7">Belongs to the binding-protein-dependent transport system permease family.</text>
</comment>
<dbReference type="Pfam" id="PF00528">
    <property type="entry name" value="BPD_transp_1"/>
    <property type="match status" value="1"/>
</dbReference>
<feature type="transmembrane region" description="Helical" evidence="7">
    <location>
        <begin position="276"/>
        <end position="295"/>
    </location>
</feature>
<organism evidence="9 10">
    <name type="scientific">Candidatus Borkfalkia ceftriaxoniphila</name>
    <dbReference type="NCBI Taxonomy" id="2508949"/>
    <lineage>
        <taxon>Bacteria</taxon>
        <taxon>Bacillati</taxon>
        <taxon>Bacillota</taxon>
        <taxon>Clostridia</taxon>
        <taxon>Christensenellales</taxon>
        <taxon>Christensenellaceae</taxon>
        <taxon>Candidatus Borkfalkia</taxon>
    </lineage>
</organism>
<feature type="domain" description="ABC transmembrane type-1" evidence="8">
    <location>
        <begin position="101"/>
        <end position="295"/>
    </location>
</feature>
<dbReference type="PANTHER" id="PTHR43744">
    <property type="entry name" value="ABC TRANSPORTER PERMEASE PROTEIN MG189-RELATED-RELATED"/>
    <property type="match status" value="1"/>
</dbReference>
<evidence type="ECO:0000256" key="5">
    <source>
        <dbReference type="ARBA" id="ARBA00022989"/>
    </source>
</evidence>
<proteinExistence type="inferred from homology"/>
<gene>
    <name evidence="9" type="ORF">ESZ91_05350</name>
</gene>
<keyword evidence="2 7" id="KW-0813">Transport</keyword>
<dbReference type="GO" id="GO:0005886">
    <property type="term" value="C:plasma membrane"/>
    <property type="evidence" value="ECO:0007669"/>
    <property type="project" value="UniProtKB-SubCell"/>
</dbReference>
<dbReference type="Gene3D" id="1.10.3720.10">
    <property type="entry name" value="MetI-like"/>
    <property type="match status" value="1"/>
</dbReference>
<dbReference type="PROSITE" id="PS50928">
    <property type="entry name" value="ABC_TM1"/>
    <property type="match status" value="1"/>
</dbReference>
<dbReference type="CDD" id="cd06261">
    <property type="entry name" value="TM_PBP2"/>
    <property type="match status" value="1"/>
</dbReference>
<feature type="transmembrane region" description="Helical" evidence="7">
    <location>
        <begin position="244"/>
        <end position="264"/>
    </location>
</feature>
<dbReference type="SUPFAM" id="SSF161098">
    <property type="entry name" value="MetI-like"/>
    <property type="match status" value="1"/>
</dbReference>
<reference evidence="9 10" key="1">
    <citation type="journal article" date="2019" name="Gut">
        <title>Antibiotics-induced monodominance of a novel gut bacterial order.</title>
        <authorList>
            <person name="Hildebrand F."/>
            <person name="Moitinho-Silva L."/>
            <person name="Blasche S."/>
            <person name="Jahn M.T."/>
            <person name="Gossmann T.I."/>
            <person name="Heuerta-Cepas J."/>
            <person name="Hercog R."/>
            <person name="Luetge M."/>
            <person name="Bahram M."/>
            <person name="Pryszlak A."/>
            <person name="Alves R.J."/>
            <person name="Waszak S.M."/>
            <person name="Zhu A."/>
            <person name="Ye L."/>
            <person name="Costea P.I."/>
            <person name="Aalvink S."/>
            <person name="Belzer C."/>
            <person name="Forslund S.K."/>
            <person name="Sunagawa S."/>
            <person name="Hentschel U."/>
            <person name="Merten C."/>
            <person name="Patil K.R."/>
            <person name="Benes V."/>
            <person name="Bork P."/>
        </authorList>
    </citation>
    <scope>NUCLEOTIDE SEQUENCE [LARGE SCALE GENOMIC DNA]</scope>
    <source>
        <strain evidence="9 10">HDS1380</strain>
    </source>
</reference>
<evidence type="ECO:0000256" key="6">
    <source>
        <dbReference type="ARBA" id="ARBA00023136"/>
    </source>
</evidence>
<dbReference type="OrthoDB" id="9787837at2"/>
<evidence type="ECO:0000256" key="3">
    <source>
        <dbReference type="ARBA" id="ARBA00022475"/>
    </source>
</evidence>
<feature type="transmembrane region" description="Helical" evidence="7">
    <location>
        <begin position="136"/>
        <end position="159"/>
    </location>
</feature>
<evidence type="ECO:0000313" key="10">
    <source>
        <dbReference type="Proteomes" id="UP000291269"/>
    </source>
</evidence>
<evidence type="ECO:0000256" key="7">
    <source>
        <dbReference type="RuleBase" id="RU363032"/>
    </source>
</evidence>
<accession>A0A4V1QV89</accession>
<dbReference type="InterPro" id="IPR035906">
    <property type="entry name" value="MetI-like_sf"/>
</dbReference>
<keyword evidence="10" id="KW-1185">Reference proteome</keyword>
<feature type="transmembrane region" description="Helical" evidence="7">
    <location>
        <begin position="165"/>
        <end position="187"/>
    </location>
</feature>
<keyword evidence="3" id="KW-1003">Cell membrane</keyword>
<keyword evidence="5 7" id="KW-1133">Transmembrane helix</keyword>
<feature type="transmembrane region" description="Helical" evidence="7">
    <location>
        <begin position="101"/>
        <end position="124"/>
    </location>
</feature>
<keyword evidence="6 7" id="KW-0472">Membrane</keyword>
<feature type="transmembrane region" description="Helical" evidence="7">
    <location>
        <begin position="36"/>
        <end position="59"/>
    </location>
</feature>
<keyword evidence="4 7" id="KW-0812">Transmembrane</keyword>
<protein>
    <submittedName>
        <fullName evidence="9">Carbohydrate ABC transporter permease</fullName>
    </submittedName>
</protein>
<dbReference type="EMBL" id="SDOZ01000002">
    <property type="protein sequence ID" value="RXZ61816.1"/>
    <property type="molecule type" value="Genomic_DNA"/>
</dbReference>
<dbReference type="Proteomes" id="UP000291269">
    <property type="component" value="Unassembled WGS sequence"/>
</dbReference>